<dbReference type="SUPFAM" id="SSF102546">
    <property type="entry name" value="RbsD-like"/>
    <property type="match status" value="1"/>
</dbReference>
<dbReference type="Gene3D" id="3.40.1650.10">
    <property type="entry name" value="RbsD-like domain"/>
    <property type="match status" value="1"/>
</dbReference>
<evidence type="ECO:0000256" key="4">
    <source>
        <dbReference type="ARBA" id="ARBA00023235"/>
    </source>
</evidence>
<keyword evidence="4 6" id="KW-0413">Isomerase</keyword>
<organism evidence="6 7">
    <name type="scientific">Streptacidiphilus cavernicola</name>
    <dbReference type="NCBI Taxonomy" id="3342716"/>
    <lineage>
        <taxon>Bacteria</taxon>
        <taxon>Bacillati</taxon>
        <taxon>Actinomycetota</taxon>
        <taxon>Actinomycetes</taxon>
        <taxon>Kitasatosporales</taxon>
        <taxon>Streptomycetaceae</taxon>
        <taxon>Streptacidiphilus</taxon>
    </lineage>
</organism>
<comment type="caution">
    <text evidence="6">The sequence shown here is derived from an EMBL/GenBank/DDBJ whole genome shotgun (WGS) entry which is preliminary data.</text>
</comment>
<dbReference type="Proteomes" id="UP001592528">
    <property type="component" value="Unassembled WGS sequence"/>
</dbReference>
<keyword evidence="3" id="KW-0963">Cytoplasm</keyword>
<name>A0ABV6UZS3_9ACTN</name>
<dbReference type="InterPro" id="IPR023750">
    <property type="entry name" value="RbsD-like_sf"/>
</dbReference>
<dbReference type="PANTHER" id="PTHR37831">
    <property type="entry name" value="D-RIBOSE PYRANASE"/>
    <property type="match status" value="1"/>
</dbReference>
<dbReference type="Pfam" id="PF05025">
    <property type="entry name" value="RbsD_FucU"/>
    <property type="match status" value="1"/>
</dbReference>
<dbReference type="EMBL" id="JBHEZZ010000036">
    <property type="protein sequence ID" value="MFC1406961.1"/>
    <property type="molecule type" value="Genomic_DNA"/>
</dbReference>
<reference evidence="6 7" key="1">
    <citation type="submission" date="2024-09" db="EMBL/GenBank/DDBJ databases">
        <authorList>
            <person name="Lee S.D."/>
        </authorList>
    </citation>
    <scope>NUCLEOTIDE SEQUENCE [LARGE SCALE GENOMIC DNA]</scope>
    <source>
        <strain evidence="6 7">N1-5</strain>
    </source>
</reference>
<dbReference type="NCBIfam" id="NF008761">
    <property type="entry name" value="PRK11797.1"/>
    <property type="match status" value="1"/>
</dbReference>
<keyword evidence="5" id="KW-0119">Carbohydrate metabolism</keyword>
<protein>
    <recommendedName>
        <fullName evidence="2">D-ribose pyranase</fullName>
        <ecNumber evidence="2">5.4.99.62</ecNumber>
    </recommendedName>
</protein>
<keyword evidence="7" id="KW-1185">Reference proteome</keyword>
<dbReference type="RefSeq" id="WP_030264559.1">
    <property type="nucleotide sequence ID" value="NZ_JBHEZZ010000036.1"/>
</dbReference>
<dbReference type="PANTHER" id="PTHR37831:SF1">
    <property type="entry name" value="D-RIBOSE PYRANASE"/>
    <property type="match status" value="1"/>
</dbReference>
<comment type="catalytic activity">
    <reaction evidence="1">
        <text>beta-D-ribopyranose = beta-D-ribofuranose</text>
        <dbReference type="Rhea" id="RHEA:25432"/>
        <dbReference type="ChEBI" id="CHEBI:27476"/>
        <dbReference type="ChEBI" id="CHEBI:47002"/>
        <dbReference type="EC" id="5.4.99.62"/>
    </reaction>
</comment>
<evidence type="ECO:0000256" key="3">
    <source>
        <dbReference type="ARBA" id="ARBA00022490"/>
    </source>
</evidence>
<accession>A0ABV6UZS3</accession>
<gene>
    <name evidence="6" type="primary">rbsD</name>
    <name evidence="6" type="ORF">ACEZDJ_37315</name>
</gene>
<proteinExistence type="predicted"/>
<dbReference type="EC" id="5.4.99.62" evidence="2"/>
<evidence type="ECO:0000256" key="2">
    <source>
        <dbReference type="ARBA" id="ARBA00012862"/>
    </source>
</evidence>
<evidence type="ECO:0000313" key="7">
    <source>
        <dbReference type="Proteomes" id="UP001592528"/>
    </source>
</evidence>
<dbReference type="InterPro" id="IPR007721">
    <property type="entry name" value="RbsD_FucU"/>
</dbReference>
<evidence type="ECO:0000256" key="5">
    <source>
        <dbReference type="ARBA" id="ARBA00023277"/>
    </source>
</evidence>
<dbReference type="GO" id="GO:0062193">
    <property type="term" value="F:D-ribose pyranase activity"/>
    <property type="evidence" value="ECO:0007669"/>
    <property type="project" value="UniProtKB-EC"/>
</dbReference>
<dbReference type="InterPro" id="IPR023064">
    <property type="entry name" value="D-ribose_pyranase"/>
</dbReference>
<sequence length="131" mass="14066">MRTDGIWHPRLLQLITALGHGDLLVVADPGLPVPPGVESLDLVWRRGDPPFLPVLAAVLDELTTEHLTVAAEATAPALVQGIDGLARRHGLTVEQVPHEQLKQLTRSARIVVRTGEATPYANAVLRAGVPF</sequence>
<evidence type="ECO:0000256" key="1">
    <source>
        <dbReference type="ARBA" id="ARBA00000223"/>
    </source>
</evidence>
<evidence type="ECO:0000313" key="6">
    <source>
        <dbReference type="EMBL" id="MFC1406961.1"/>
    </source>
</evidence>